<proteinExistence type="predicted"/>
<organism evidence="2 3">
    <name type="scientific">Liparis tanakae</name>
    <name type="common">Tanaka's snailfish</name>
    <dbReference type="NCBI Taxonomy" id="230148"/>
    <lineage>
        <taxon>Eukaryota</taxon>
        <taxon>Metazoa</taxon>
        <taxon>Chordata</taxon>
        <taxon>Craniata</taxon>
        <taxon>Vertebrata</taxon>
        <taxon>Euteleostomi</taxon>
        <taxon>Actinopterygii</taxon>
        <taxon>Neopterygii</taxon>
        <taxon>Teleostei</taxon>
        <taxon>Neoteleostei</taxon>
        <taxon>Acanthomorphata</taxon>
        <taxon>Eupercaria</taxon>
        <taxon>Perciformes</taxon>
        <taxon>Cottioidei</taxon>
        <taxon>Cottales</taxon>
        <taxon>Liparidae</taxon>
        <taxon>Liparis</taxon>
    </lineage>
</organism>
<protein>
    <submittedName>
        <fullName evidence="2">Uncharacterized protein</fullName>
    </submittedName>
</protein>
<dbReference type="Proteomes" id="UP000314294">
    <property type="component" value="Unassembled WGS sequence"/>
</dbReference>
<feature type="region of interest" description="Disordered" evidence="1">
    <location>
        <begin position="1"/>
        <end position="24"/>
    </location>
</feature>
<feature type="compositionally biased region" description="Basic and acidic residues" evidence="1">
    <location>
        <begin position="103"/>
        <end position="118"/>
    </location>
</feature>
<sequence>MPTLSADEMEQGLNPEGLNRSHRNTRVLEEFAQSMSEGLIQSFKSQMETLGAEVEFLAFEFNQNQEELVEELASAVMEVAPREGASGSYAEGSAGGKTDGGAPEDRPFVDESDIERSPEVNPGKGDPQARHRYPPHPGLPAGGSIDYPDAPPPTPLLPELRRSRRGFSRKLKGGLAAAYPPSNPPPSPKDEEGGAASRPQLTEHPMHSLVPQWTISNGVDSVRRGRNGERVAADSHLHLLALRLAGSIITSSLDEAQALGDLTSQ</sequence>
<dbReference type="EMBL" id="SRLO01000790">
    <property type="protein sequence ID" value="TNN46405.1"/>
    <property type="molecule type" value="Genomic_DNA"/>
</dbReference>
<dbReference type="AlphaFoldDB" id="A0A4Z2FZY2"/>
<evidence type="ECO:0000256" key="1">
    <source>
        <dbReference type="SAM" id="MobiDB-lite"/>
    </source>
</evidence>
<name>A0A4Z2FZY2_9TELE</name>
<reference evidence="2 3" key="1">
    <citation type="submission" date="2019-03" db="EMBL/GenBank/DDBJ databases">
        <title>First draft genome of Liparis tanakae, snailfish: a comprehensive survey of snailfish specific genes.</title>
        <authorList>
            <person name="Kim W."/>
            <person name="Song I."/>
            <person name="Jeong J.-H."/>
            <person name="Kim D."/>
            <person name="Kim S."/>
            <person name="Ryu S."/>
            <person name="Song J.Y."/>
            <person name="Lee S.K."/>
        </authorList>
    </citation>
    <scope>NUCLEOTIDE SEQUENCE [LARGE SCALE GENOMIC DNA]</scope>
    <source>
        <tissue evidence="2">Muscle</tissue>
    </source>
</reference>
<comment type="caution">
    <text evidence="2">The sequence shown here is derived from an EMBL/GenBank/DDBJ whole genome shotgun (WGS) entry which is preliminary data.</text>
</comment>
<accession>A0A4Z2FZY2</accession>
<feature type="compositionally biased region" description="Basic residues" evidence="1">
    <location>
        <begin position="162"/>
        <end position="172"/>
    </location>
</feature>
<evidence type="ECO:0000313" key="2">
    <source>
        <dbReference type="EMBL" id="TNN46405.1"/>
    </source>
</evidence>
<feature type="region of interest" description="Disordered" evidence="1">
    <location>
        <begin position="82"/>
        <end position="213"/>
    </location>
</feature>
<evidence type="ECO:0000313" key="3">
    <source>
        <dbReference type="Proteomes" id="UP000314294"/>
    </source>
</evidence>
<feature type="compositionally biased region" description="Low complexity" evidence="1">
    <location>
        <begin position="83"/>
        <end position="92"/>
    </location>
</feature>
<dbReference type="OrthoDB" id="9938511at2759"/>
<gene>
    <name evidence="2" type="ORF">EYF80_043404</name>
</gene>
<keyword evidence="3" id="KW-1185">Reference proteome</keyword>